<evidence type="ECO:0000313" key="2">
    <source>
        <dbReference type="EMBL" id="GJT86058.1"/>
    </source>
</evidence>
<evidence type="ECO:0000256" key="1">
    <source>
        <dbReference type="SAM" id="MobiDB-lite"/>
    </source>
</evidence>
<protein>
    <submittedName>
        <fullName evidence="2">Uncharacterized protein</fullName>
    </submittedName>
</protein>
<name>A0ABQ5HDU0_9ASTR</name>
<comment type="caution">
    <text evidence="2">The sequence shown here is derived from an EMBL/GenBank/DDBJ whole genome shotgun (WGS) entry which is preliminary data.</text>
</comment>
<organism evidence="2 3">
    <name type="scientific">Tanacetum coccineum</name>
    <dbReference type="NCBI Taxonomy" id="301880"/>
    <lineage>
        <taxon>Eukaryota</taxon>
        <taxon>Viridiplantae</taxon>
        <taxon>Streptophyta</taxon>
        <taxon>Embryophyta</taxon>
        <taxon>Tracheophyta</taxon>
        <taxon>Spermatophyta</taxon>
        <taxon>Magnoliopsida</taxon>
        <taxon>eudicotyledons</taxon>
        <taxon>Gunneridae</taxon>
        <taxon>Pentapetalae</taxon>
        <taxon>asterids</taxon>
        <taxon>campanulids</taxon>
        <taxon>Asterales</taxon>
        <taxon>Asteraceae</taxon>
        <taxon>Asteroideae</taxon>
        <taxon>Anthemideae</taxon>
        <taxon>Anthemidinae</taxon>
        <taxon>Tanacetum</taxon>
    </lineage>
</organism>
<proteinExistence type="predicted"/>
<feature type="compositionally biased region" description="Basic and acidic residues" evidence="1">
    <location>
        <begin position="80"/>
        <end position="89"/>
    </location>
</feature>
<sequence length="117" mass="13085">MEPEDFLIMGDENLSTIPEKESDKVIKSSVKDLVPIPSESEDTSDNDSECDLPFCDNYVTSSTPLFDSNNDFTSSDDESLPEKDDCPDYEDSRARGFVHRSLELQSFACLYNGNPIS</sequence>
<dbReference type="Proteomes" id="UP001151760">
    <property type="component" value="Unassembled WGS sequence"/>
</dbReference>
<feature type="region of interest" description="Disordered" evidence="1">
    <location>
        <begin position="65"/>
        <end position="89"/>
    </location>
</feature>
<reference evidence="2" key="1">
    <citation type="journal article" date="2022" name="Int. J. Mol. Sci.">
        <title>Draft Genome of Tanacetum Coccineum: Genomic Comparison of Closely Related Tanacetum-Family Plants.</title>
        <authorList>
            <person name="Yamashiro T."/>
            <person name="Shiraishi A."/>
            <person name="Nakayama K."/>
            <person name="Satake H."/>
        </authorList>
    </citation>
    <scope>NUCLEOTIDE SEQUENCE</scope>
</reference>
<gene>
    <name evidence="2" type="ORF">Tco_1067775</name>
</gene>
<keyword evidence="3" id="KW-1185">Reference proteome</keyword>
<evidence type="ECO:0000313" key="3">
    <source>
        <dbReference type="Proteomes" id="UP001151760"/>
    </source>
</evidence>
<reference evidence="2" key="2">
    <citation type="submission" date="2022-01" db="EMBL/GenBank/DDBJ databases">
        <authorList>
            <person name="Yamashiro T."/>
            <person name="Shiraishi A."/>
            <person name="Satake H."/>
            <person name="Nakayama K."/>
        </authorList>
    </citation>
    <scope>NUCLEOTIDE SEQUENCE</scope>
</reference>
<dbReference type="EMBL" id="BQNB010019509">
    <property type="protein sequence ID" value="GJT86058.1"/>
    <property type="molecule type" value="Genomic_DNA"/>
</dbReference>
<accession>A0ABQ5HDU0</accession>